<comment type="caution">
    <text evidence="1">The sequence shown here is derived from an EMBL/GenBank/DDBJ whole genome shotgun (WGS) entry which is preliminary data.</text>
</comment>
<evidence type="ECO:0000313" key="1">
    <source>
        <dbReference type="EMBL" id="KJJ83903.1"/>
    </source>
</evidence>
<proteinExistence type="predicted"/>
<dbReference type="AlphaFoldDB" id="A0A0F0CKR1"/>
<keyword evidence="2" id="KW-1185">Reference proteome</keyword>
<feature type="non-terminal residue" evidence="1">
    <location>
        <position position="1"/>
    </location>
</feature>
<sequence>ELKEFLYSPLTLKIGRQELWFGKGFIVGANLQDPDGNLVPREYTEIKSFEGLRDNLDYDSGRSVQQIG</sequence>
<gene>
    <name evidence="1" type="ORF">OMAG_002229</name>
</gene>
<evidence type="ECO:0000313" key="2">
    <source>
        <dbReference type="Proteomes" id="UP000033428"/>
    </source>
</evidence>
<organism evidence="1 2">
    <name type="scientific">Candidatus Omnitrophus magneticus</name>
    <dbReference type="NCBI Taxonomy" id="1609969"/>
    <lineage>
        <taxon>Bacteria</taxon>
        <taxon>Pseudomonadati</taxon>
        <taxon>Candidatus Omnitrophota</taxon>
        <taxon>Candidatus Omnitrophus</taxon>
    </lineage>
</organism>
<dbReference type="EMBL" id="JYNY01000451">
    <property type="protein sequence ID" value="KJJ83903.1"/>
    <property type="molecule type" value="Genomic_DNA"/>
</dbReference>
<dbReference type="Proteomes" id="UP000033428">
    <property type="component" value="Unassembled WGS sequence"/>
</dbReference>
<reference evidence="1 2" key="1">
    <citation type="submission" date="2015-02" db="EMBL/GenBank/DDBJ databases">
        <title>Single-cell genomics of uncultivated deep-branching MTB reveals a conserved set of magnetosome genes.</title>
        <authorList>
            <person name="Kolinko S."/>
            <person name="Richter M."/>
            <person name="Glockner F.O."/>
            <person name="Brachmann A."/>
            <person name="Schuler D."/>
        </authorList>
    </citation>
    <scope>NUCLEOTIDE SEQUENCE [LARGE SCALE GENOMIC DNA]</scope>
    <source>
        <strain evidence="1">SKK-01</strain>
    </source>
</reference>
<protein>
    <submittedName>
        <fullName evidence="1">Uncharacterized protein</fullName>
    </submittedName>
</protein>
<accession>A0A0F0CKR1</accession>
<name>A0A0F0CKR1_9BACT</name>